<dbReference type="Pfam" id="PF02518">
    <property type="entry name" value="HATPase_c"/>
    <property type="match status" value="1"/>
</dbReference>
<dbReference type="InterPro" id="IPR011006">
    <property type="entry name" value="CheY-like_superfamily"/>
</dbReference>
<keyword evidence="3 10" id="KW-0597">Phosphoprotein</keyword>
<dbReference type="InterPro" id="IPR005467">
    <property type="entry name" value="His_kinase_dom"/>
</dbReference>
<feature type="domain" description="HAMP" evidence="13">
    <location>
        <begin position="46"/>
        <end position="98"/>
    </location>
</feature>
<evidence type="ECO:0000313" key="15">
    <source>
        <dbReference type="Proteomes" id="UP000789375"/>
    </source>
</evidence>
<dbReference type="SMART" id="SM00387">
    <property type="entry name" value="HATPase_c"/>
    <property type="match status" value="1"/>
</dbReference>
<dbReference type="InterPro" id="IPR036890">
    <property type="entry name" value="HATPase_C_sf"/>
</dbReference>
<sequence>MSTFAAEVTRVAREVGTEGKLGVQAQVKDVRGTWKEITSNVNTMAANLTSQVRAFAQISAAATDGDFTQFITVDASGEMDSLKTKINQMVYNLRESIQKNTAAREAAELANRSKSEFLANMSHEIRTPMNGIIGMTTLTLETELTRQQRENLMIVSSLANSLLTIIDDILDISKTTNYKDGSSNTILLITIALTSLKTVEAGRMTIEQIPFSLRSAVFGVLKTLAVKANQKKLALIYDVDNGIPDQLIGDPLRLRQVITNLIGNAIKFTTEGEVVLSVHSRCMSDHVVLEFCVSDTGIGIQADKIDVIFDTFCQADGSTTRKYGGTGLGLSISKRLVSLMGGNLWVKSVYGHGSEFFFTVKVTLGTMNRDQIDQKMAPWHGRHILFIDTLRDETGVVSIIEDLGLRPKIASSVEESAIITASRKSDTPLFDTVIVDDLTIVERLREIAHLRYTPIVLLAQMIPKLNMKNCIDLGITSYSSTPSNLPDLVNALLPALESHAAVPSDFARQQPLDILMAEDNIVNQKLAVKILEKFGHRVEIVSNGQLAVEAFKAKRYDLILMDVQMPIMGGFEATQKIREFEQETGGHVPIIALTAHAMIGDREKCLFAGMDEYVTKPLRMTDLIATINKFPVKNIIEETPMPEEPQVCK</sequence>
<evidence type="ECO:0000256" key="9">
    <source>
        <dbReference type="ARBA" id="ARBA00023012"/>
    </source>
</evidence>
<dbReference type="SUPFAM" id="SSF47384">
    <property type="entry name" value="Homodimeric domain of signal transducing histidine kinase"/>
    <property type="match status" value="1"/>
</dbReference>
<dbReference type="FunFam" id="3.40.50.2300:FF:000235">
    <property type="entry name" value="Probable nik-1 protein (Os-1p protein)"/>
    <property type="match status" value="1"/>
</dbReference>
<dbReference type="PANTHER" id="PTHR45339">
    <property type="entry name" value="HYBRID SIGNAL TRANSDUCTION HISTIDINE KINASE J"/>
    <property type="match status" value="1"/>
</dbReference>
<keyword evidence="6" id="KW-0547">Nucleotide-binding</keyword>
<dbReference type="Gene3D" id="3.40.50.2300">
    <property type="match status" value="1"/>
</dbReference>
<dbReference type="InterPro" id="IPR003660">
    <property type="entry name" value="HAMP_dom"/>
</dbReference>
<dbReference type="InterPro" id="IPR036097">
    <property type="entry name" value="HisK_dim/P_sf"/>
</dbReference>
<dbReference type="GO" id="GO:0016020">
    <property type="term" value="C:membrane"/>
    <property type="evidence" value="ECO:0007669"/>
    <property type="project" value="InterPro"/>
</dbReference>
<comment type="catalytic activity">
    <reaction evidence="1">
        <text>ATP + protein L-histidine = ADP + protein N-phospho-L-histidine.</text>
        <dbReference type="EC" id="2.7.13.3"/>
    </reaction>
</comment>
<dbReference type="SUPFAM" id="SSF52172">
    <property type="entry name" value="CheY-like"/>
    <property type="match status" value="2"/>
</dbReference>
<dbReference type="InterPro" id="IPR001789">
    <property type="entry name" value="Sig_transdc_resp-reg_receiver"/>
</dbReference>
<evidence type="ECO:0000256" key="6">
    <source>
        <dbReference type="ARBA" id="ARBA00022741"/>
    </source>
</evidence>
<dbReference type="InterPro" id="IPR004358">
    <property type="entry name" value="Sig_transdc_His_kin-like_C"/>
</dbReference>
<accession>A0A9N8YMU5</accession>
<dbReference type="Gene3D" id="1.20.120.1530">
    <property type="match status" value="1"/>
</dbReference>
<dbReference type="SMART" id="SM00304">
    <property type="entry name" value="HAMP"/>
    <property type="match status" value="1"/>
</dbReference>
<evidence type="ECO:0000256" key="8">
    <source>
        <dbReference type="ARBA" id="ARBA00022840"/>
    </source>
</evidence>
<keyword evidence="5" id="KW-0677">Repeat</keyword>
<protein>
    <recommendedName>
        <fullName evidence="2">histidine kinase</fullName>
        <ecNumber evidence="2">2.7.13.3</ecNumber>
    </recommendedName>
</protein>
<comment type="caution">
    <text evidence="14">The sequence shown here is derived from an EMBL/GenBank/DDBJ whole genome shotgun (WGS) entry which is preliminary data.</text>
</comment>
<dbReference type="GO" id="GO:0005524">
    <property type="term" value="F:ATP binding"/>
    <property type="evidence" value="ECO:0007669"/>
    <property type="project" value="UniProtKB-KW"/>
</dbReference>
<evidence type="ECO:0000259" key="12">
    <source>
        <dbReference type="PROSITE" id="PS50110"/>
    </source>
</evidence>
<feature type="modified residue" description="4-aspartylphosphate" evidence="10">
    <location>
        <position position="562"/>
    </location>
</feature>
<dbReference type="Pfam" id="PF00072">
    <property type="entry name" value="Response_reg"/>
    <property type="match status" value="1"/>
</dbReference>
<evidence type="ECO:0000313" key="14">
    <source>
        <dbReference type="EMBL" id="CAG8444329.1"/>
    </source>
</evidence>
<evidence type="ECO:0000259" key="13">
    <source>
        <dbReference type="PROSITE" id="PS50885"/>
    </source>
</evidence>
<feature type="domain" description="Histidine kinase" evidence="11">
    <location>
        <begin position="120"/>
        <end position="364"/>
    </location>
</feature>
<evidence type="ECO:0000256" key="2">
    <source>
        <dbReference type="ARBA" id="ARBA00012438"/>
    </source>
</evidence>
<keyword evidence="7" id="KW-0418">Kinase</keyword>
<dbReference type="GO" id="GO:0071474">
    <property type="term" value="P:cellular hyperosmotic response"/>
    <property type="evidence" value="ECO:0007669"/>
    <property type="project" value="TreeGrafter"/>
</dbReference>
<evidence type="ECO:0000256" key="5">
    <source>
        <dbReference type="ARBA" id="ARBA00022737"/>
    </source>
</evidence>
<dbReference type="PANTHER" id="PTHR45339:SF1">
    <property type="entry name" value="HYBRID SIGNAL TRANSDUCTION HISTIDINE KINASE J"/>
    <property type="match status" value="1"/>
</dbReference>
<dbReference type="InterPro" id="IPR003661">
    <property type="entry name" value="HisK_dim/P_dom"/>
</dbReference>
<dbReference type="Gene3D" id="1.10.287.130">
    <property type="match status" value="1"/>
</dbReference>
<reference evidence="14" key="1">
    <citation type="submission" date="2021-06" db="EMBL/GenBank/DDBJ databases">
        <authorList>
            <person name="Kallberg Y."/>
            <person name="Tangrot J."/>
            <person name="Rosling A."/>
        </authorList>
    </citation>
    <scope>NUCLEOTIDE SEQUENCE</scope>
    <source>
        <strain evidence="14">87-6 pot B 2015</strain>
    </source>
</reference>
<dbReference type="InterPro" id="IPR003594">
    <property type="entry name" value="HATPase_dom"/>
</dbReference>
<dbReference type="Pfam" id="PF00512">
    <property type="entry name" value="HisKA"/>
    <property type="match status" value="1"/>
</dbReference>
<name>A0A9N8YMU5_FUNMO</name>
<keyword evidence="15" id="KW-1185">Reference proteome</keyword>
<dbReference type="GO" id="GO:0000155">
    <property type="term" value="F:phosphorelay sensor kinase activity"/>
    <property type="evidence" value="ECO:0007669"/>
    <property type="project" value="InterPro"/>
</dbReference>
<evidence type="ECO:0000256" key="4">
    <source>
        <dbReference type="ARBA" id="ARBA00022679"/>
    </source>
</evidence>
<dbReference type="EC" id="2.7.13.3" evidence="2"/>
<dbReference type="FunFam" id="1.20.120.1530:FF:000002">
    <property type="entry name" value="Two-component osmosensing histidine kinase"/>
    <property type="match status" value="1"/>
</dbReference>
<evidence type="ECO:0000256" key="1">
    <source>
        <dbReference type="ARBA" id="ARBA00000085"/>
    </source>
</evidence>
<evidence type="ECO:0000256" key="7">
    <source>
        <dbReference type="ARBA" id="ARBA00022777"/>
    </source>
</evidence>
<dbReference type="PROSITE" id="PS50885">
    <property type="entry name" value="HAMP"/>
    <property type="match status" value="1"/>
</dbReference>
<evidence type="ECO:0000259" key="11">
    <source>
        <dbReference type="PROSITE" id="PS50109"/>
    </source>
</evidence>
<dbReference type="Proteomes" id="UP000789375">
    <property type="component" value="Unassembled WGS sequence"/>
</dbReference>
<dbReference type="SMART" id="SM00448">
    <property type="entry name" value="REC"/>
    <property type="match status" value="1"/>
</dbReference>
<keyword evidence="9" id="KW-0902">Two-component regulatory system</keyword>
<dbReference type="FunFam" id="3.30.565.10:FF:000015">
    <property type="entry name" value="Two-component osmosensing histidine kinase"/>
    <property type="match status" value="1"/>
</dbReference>
<keyword evidence="4" id="KW-0808">Transferase</keyword>
<dbReference type="Gene3D" id="3.30.565.10">
    <property type="entry name" value="Histidine kinase-like ATPase, C-terminal domain"/>
    <property type="match status" value="1"/>
</dbReference>
<gene>
    <name evidence="14" type="ORF">FMOSSE_LOCUS1056</name>
</gene>
<evidence type="ECO:0000256" key="3">
    <source>
        <dbReference type="ARBA" id="ARBA00022553"/>
    </source>
</evidence>
<dbReference type="SMART" id="SM00388">
    <property type="entry name" value="HisKA"/>
    <property type="match status" value="1"/>
</dbReference>
<dbReference type="CDD" id="cd17546">
    <property type="entry name" value="REC_hyHK_CKI1_RcsC-like"/>
    <property type="match status" value="1"/>
</dbReference>
<dbReference type="CDD" id="cd16922">
    <property type="entry name" value="HATPase_EvgS-ArcB-TorS-like"/>
    <property type="match status" value="1"/>
</dbReference>
<dbReference type="PRINTS" id="PR00344">
    <property type="entry name" value="BCTRLSENSOR"/>
</dbReference>
<feature type="domain" description="Response regulatory" evidence="12">
    <location>
        <begin position="513"/>
        <end position="631"/>
    </location>
</feature>
<dbReference type="CDD" id="cd00082">
    <property type="entry name" value="HisKA"/>
    <property type="match status" value="1"/>
</dbReference>
<dbReference type="FunFam" id="1.10.287.130:FF:000002">
    <property type="entry name" value="Two-component osmosensing histidine kinase"/>
    <property type="match status" value="1"/>
</dbReference>
<dbReference type="PROSITE" id="PS50110">
    <property type="entry name" value="RESPONSE_REGULATORY"/>
    <property type="match status" value="1"/>
</dbReference>
<keyword evidence="8" id="KW-0067">ATP-binding</keyword>
<evidence type="ECO:0000256" key="10">
    <source>
        <dbReference type="PROSITE-ProRule" id="PRU00169"/>
    </source>
</evidence>
<dbReference type="AlphaFoldDB" id="A0A9N8YMU5"/>
<dbReference type="PROSITE" id="PS50109">
    <property type="entry name" value="HIS_KIN"/>
    <property type="match status" value="1"/>
</dbReference>
<proteinExistence type="predicted"/>
<dbReference type="EMBL" id="CAJVPP010000116">
    <property type="protein sequence ID" value="CAG8444329.1"/>
    <property type="molecule type" value="Genomic_DNA"/>
</dbReference>
<organism evidence="14 15">
    <name type="scientific">Funneliformis mosseae</name>
    <name type="common">Endomycorrhizal fungus</name>
    <name type="synonym">Glomus mosseae</name>
    <dbReference type="NCBI Taxonomy" id="27381"/>
    <lineage>
        <taxon>Eukaryota</taxon>
        <taxon>Fungi</taxon>
        <taxon>Fungi incertae sedis</taxon>
        <taxon>Mucoromycota</taxon>
        <taxon>Glomeromycotina</taxon>
        <taxon>Glomeromycetes</taxon>
        <taxon>Glomerales</taxon>
        <taxon>Glomeraceae</taxon>
        <taxon>Funneliformis</taxon>
    </lineage>
</organism>
<dbReference type="SUPFAM" id="SSF55874">
    <property type="entry name" value="ATPase domain of HSP90 chaperone/DNA topoisomerase II/histidine kinase"/>
    <property type="match status" value="1"/>
</dbReference>